<dbReference type="Proteomes" id="UP000004994">
    <property type="component" value="Chromosome 1"/>
</dbReference>
<protein>
    <submittedName>
        <fullName evidence="1">Uncharacterized protein</fullName>
    </submittedName>
</protein>
<sequence>CIGGVTFFTNIKGTPYPYTPLPHVYLALLEPSIITITNLQIQIQFLFFTYFFSLQIPKINFSFFFFVFSDEGIFQQKAF</sequence>
<dbReference type="EnsemblPlants" id="Solyc01g106290.3.1">
    <property type="protein sequence ID" value="Solyc01g106290.3.1.1"/>
    <property type="gene ID" value="Solyc01g106290.3"/>
</dbReference>
<evidence type="ECO:0000313" key="1">
    <source>
        <dbReference type="EnsemblPlants" id="Solyc01g106290.3.1.1"/>
    </source>
</evidence>
<dbReference type="Gramene" id="Solyc01g106290.3.1">
    <property type="protein sequence ID" value="Solyc01g106290.3.1.1"/>
    <property type="gene ID" value="Solyc01g106290.3"/>
</dbReference>
<name>A0A3Q7ERN0_SOLLC</name>
<organism evidence="1">
    <name type="scientific">Solanum lycopersicum</name>
    <name type="common">Tomato</name>
    <name type="synonym">Lycopersicon esculentum</name>
    <dbReference type="NCBI Taxonomy" id="4081"/>
    <lineage>
        <taxon>Eukaryota</taxon>
        <taxon>Viridiplantae</taxon>
        <taxon>Streptophyta</taxon>
        <taxon>Embryophyta</taxon>
        <taxon>Tracheophyta</taxon>
        <taxon>Spermatophyta</taxon>
        <taxon>Magnoliopsida</taxon>
        <taxon>eudicotyledons</taxon>
        <taxon>Gunneridae</taxon>
        <taxon>Pentapetalae</taxon>
        <taxon>asterids</taxon>
        <taxon>lamiids</taxon>
        <taxon>Solanales</taxon>
        <taxon>Solanaceae</taxon>
        <taxon>Solanoideae</taxon>
        <taxon>Solaneae</taxon>
        <taxon>Solanum</taxon>
        <taxon>Solanum subgen. Lycopersicon</taxon>
    </lineage>
</organism>
<reference evidence="1" key="2">
    <citation type="submission" date="2019-01" db="UniProtKB">
        <authorList>
            <consortium name="EnsemblPlants"/>
        </authorList>
    </citation>
    <scope>IDENTIFICATION</scope>
    <source>
        <strain evidence="1">cv. Heinz 1706</strain>
    </source>
</reference>
<keyword evidence="2" id="KW-1185">Reference proteome</keyword>
<reference evidence="1" key="1">
    <citation type="journal article" date="2012" name="Nature">
        <title>The tomato genome sequence provides insights into fleshy fruit evolution.</title>
        <authorList>
            <consortium name="Tomato Genome Consortium"/>
        </authorList>
    </citation>
    <scope>NUCLEOTIDE SEQUENCE [LARGE SCALE GENOMIC DNA]</scope>
    <source>
        <strain evidence="1">cv. Heinz 1706</strain>
    </source>
</reference>
<accession>A0A3Q7ERN0</accession>
<dbReference type="InParanoid" id="A0A3Q7ERN0"/>
<proteinExistence type="predicted"/>
<dbReference type="AlphaFoldDB" id="A0A3Q7ERN0"/>
<evidence type="ECO:0000313" key="2">
    <source>
        <dbReference type="Proteomes" id="UP000004994"/>
    </source>
</evidence>